<dbReference type="InterPro" id="IPR046520">
    <property type="entry name" value="DUF6697"/>
</dbReference>
<evidence type="ECO:0000313" key="5">
    <source>
        <dbReference type="Proteomes" id="UP000230002"/>
    </source>
</evidence>
<feature type="compositionally biased region" description="Low complexity" evidence="2">
    <location>
        <begin position="731"/>
        <end position="751"/>
    </location>
</feature>
<evidence type="ECO:0000256" key="2">
    <source>
        <dbReference type="SAM" id="MobiDB-lite"/>
    </source>
</evidence>
<comment type="caution">
    <text evidence="4">The sequence shown here is derived from an EMBL/GenBank/DDBJ whole genome shotgun (WGS) entry which is preliminary data.</text>
</comment>
<protein>
    <recommendedName>
        <fullName evidence="3">DUF6697 domain-containing protein</fullName>
    </recommendedName>
</protein>
<name>A0A2G8SCY3_9APHY</name>
<proteinExistence type="predicted"/>
<sequence>MEPDFILNQVKSLRQVLVANMKEIQEKRIGLEDTFLHPQLLLDQVDGLENVIRDSLLLHKDGDDPDKLVISNSDLPMLVGHVQTALKDRTKLQNASSDAKVRLATMVPAFALEVAKALNRTVQRNSAQIQNETDLNKISMSQPQFATKTVGWLYHVMYTHASLLAQITSLRDINVTANAALRSSTQEIERLTSLEKASTKRIAELETSLEKLCHDNMRLNEAANAVDGATQARLHKVSDELASLQSLHRDCGQQLEERNAEIIQLRIEHKNLVLRHGEVSEAASGAAKKAVIMEDELKRMQSERDKLSAELLEIKESYDAFRLARAQEYDAVIAETAQLDETRVAATQEREENERLLGNAARKIEELENKLRSKDEELSKLRDALTLSERANQTPRTPISPPPSGRKSVSTASKKRKAAGRDTTVSWSQGDAGYSLNLAAHASPMPPRRLNELAQLPEVAVDLGSPDALPAIFTRQSLSNILGGSIQGLVVRCTESATDLARSHDIQDYLCPNMDHNAWSPAGPGKHGYMQVGLGRDRKLFNDQGDHRHVFVGAGKLLLYCGWYHVLRVEPLTKDEWGNLPDKVKTTYSETTVNKEKSDRFKSTPQVLAMYNSGELRAPCVRLQCLEFDTAFYHELVRANDQFFSNKPRPGPPTNGSKRRKLNGDLPQDDTKDEDEDKDKTVEYPPAESSGTGPSRWVSESPLTTIGETPSRSVSTAAQAVHTSSTPVPETAAGSSTSTPARSTRSTLRLRIPGGRSTQSPTVPQDVHAEEAEVEMELSESESDDDDLYADE</sequence>
<gene>
    <name evidence="4" type="ORF">GSI_06322</name>
</gene>
<evidence type="ECO:0000313" key="4">
    <source>
        <dbReference type="EMBL" id="PIL31620.1"/>
    </source>
</evidence>
<dbReference type="AlphaFoldDB" id="A0A2G8SCY3"/>
<keyword evidence="1" id="KW-0175">Coiled coil</keyword>
<feature type="region of interest" description="Disordered" evidence="2">
    <location>
        <begin position="643"/>
        <end position="792"/>
    </location>
</feature>
<dbReference type="Pfam" id="PF20411">
    <property type="entry name" value="DUF6697"/>
    <property type="match status" value="1"/>
</dbReference>
<feature type="compositionally biased region" description="Acidic residues" evidence="2">
    <location>
        <begin position="667"/>
        <end position="677"/>
    </location>
</feature>
<dbReference type="EMBL" id="AYKW01000012">
    <property type="protein sequence ID" value="PIL31620.1"/>
    <property type="molecule type" value="Genomic_DNA"/>
</dbReference>
<organism evidence="4 5">
    <name type="scientific">Ganoderma sinense ZZ0214-1</name>
    <dbReference type="NCBI Taxonomy" id="1077348"/>
    <lineage>
        <taxon>Eukaryota</taxon>
        <taxon>Fungi</taxon>
        <taxon>Dikarya</taxon>
        <taxon>Basidiomycota</taxon>
        <taxon>Agaricomycotina</taxon>
        <taxon>Agaricomycetes</taxon>
        <taxon>Polyporales</taxon>
        <taxon>Polyporaceae</taxon>
        <taxon>Ganoderma</taxon>
    </lineage>
</organism>
<feature type="compositionally biased region" description="Polar residues" evidence="2">
    <location>
        <begin position="701"/>
        <end position="728"/>
    </location>
</feature>
<feature type="domain" description="DUF6697" evidence="3">
    <location>
        <begin position="473"/>
        <end position="638"/>
    </location>
</feature>
<keyword evidence="5" id="KW-1185">Reference proteome</keyword>
<feature type="coiled-coil region" evidence="1">
    <location>
        <begin position="290"/>
        <end position="317"/>
    </location>
</feature>
<feature type="coiled-coil region" evidence="1">
    <location>
        <begin position="350"/>
        <end position="384"/>
    </location>
</feature>
<accession>A0A2G8SCY3</accession>
<reference evidence="4 5" key="1">
    <citation type="journal article" date="2015" name="Sci. Rep.">
        <title>Chromosome-level genome map provides insights into diverse defense mechanisms in the medicinal fungus Ganoderma sinense.</title>
        <authorList>
            <person name="Zhu Y."/>
            <person name="Xu J."/>
            <person name="Sun C."/>
            <person name="Zhou S."/>
            <person name="Xu H."/>
            <person name="Nelson D.R."/>
            <person name="Qian J."/>
            <person name="Song J."/>
            <person name="Luo H."/>
            <person name="Xiang L."/>
            <person name="Li Y."/>
            <person name="Xu Z."/>
            <person name="Ji A."/>
            <person name="Wang L."/>
            <person name="Lu S."/>
            <person name="Hayward A."/>
            <person name="Sun W."/>
            <person name="Li X."/>
            <person name="Schwartz D.C."/>
            <person name="Wang Y."/>
            <person name="Chen S."/>
        </authorList>
    </citation>
    <scope>NUCLEOTIDE SEQUENCE [LARGE SCALE GENOMIC DNA]</scope>
    <source>
        <strain evidence="4 5">ZZ0214-1</strain>
    </source>
</reference>
<dbReference type="Proteomes" id="UP000230002">
    <property type="component" value="Unassembled WGS sequence"/>
</dbReference>
<evidence type="ECO:0000259" key="3">
    <source>
        <dbReference type="Pfam" id="PF20411"/>
    </source>
</evidence>
<feature type="compositionally biased region" description="Acidic residues" evidence="2">
    <location>
        <begin position="772"/>
        <end position="792"/>
    </location>
</feature>
<evidence type="ECO:0000256" key="1">
    <source>
        <dbReference type="SAM" id="Coils"/>
    </source>
</evidence>
<dbReference type="OrthoDB" id="2757785at2759"/>
<feature type="region of interest" description="Disordered" evidence="2">
    <location>
        <begin position="384"/>
        <end position="426"/>
    </location>
</feature>